<keyword evidence="2" id="KW-0547">Nucleotide-binding</keyword>
<dbReference type="PANTHER" id="PTHR45786">
    <property type="entry name" value="DNA BINDING PROTEIN-LIKE"/>
    <property type="match status" value="1"/>
</dbReference>
<gene>
    <name evidence="2" type="ORF">COLO4_30364</name>
</gene>
<dbReference type="OrthoDB" id="1930928at2759"/>
<name>A0A1R3H8T9_9ROSI</name>
<evidence type="ECO:0000313" key="2">
    <source>
        <dbReference type="EMBL" id="OMO66755.1"/>
    </source>
</evidence>
<keyword evidence="2" id="KW-0067">ATP-binding</keyword>
<evidence type="ECO:0000313" key="3">
    <source>
        <dbReference type="Proteomes" id="UP000187203"/>
    </source>
</evidence>
<dbReference type="Proteomes" id="UP000187203">
    <property type="component" value="Unassembled WGS sequence"/>
</dbReference>
<evidence type="ECO:0000259" key="1">
    <source>
        <dbReference type="Pfam" id="PF14214"/>
    </source>
</evidence>
<feature type="domain" description="Helitron helicase-like" evidence="1">
    <location>
        <begin position="235"/>
        <end position="337"/>
    </location>
</feature>
<reference evidence="3" key="1">
    <citation type="submission" date="2013-09" db="EMBL/GenBank/DDBJ databases">
        <title>Corchorus olitorius genome sequencing.</title>
        <authorList>
            <person name="Alam M."/>
            <person name="Haque M.S."/>
            <person name="Islam M.S."/>
            <person name="Emdad E.M."/>
            <person name="Islam M.M."/>
            <person name="Ahmed B."/>
            <person name="Halim A."/>
            <person name="Hossen Q.M.M."/>
            <person name="Hossain M.Z."/>
            <person name="Ahmed R."/>
            <person name="Khan M.M."/>
            <person name="Islam R."/>
            <person name="Rashid M.M."/>
            <person name="Khan S.A."/>
            <person name="Rahman M.S."/>
            <person name="Alam M."/>
            <person name="Yahiya A.S."/>
            <person name="Khan M.S."/>
            <person name="Azam M.S."/>
            <person name="Haque T."/>
            <person name="Lashkar M.Z.H."/>
            <person name="Akhand A.I."/>
            <person name="Morshed G."/>
            <person name="Roy S."/>
            <person name="Uddin K.S."/>
            <person name="Rabeya T."/>
            <person name="Hossain A.S."/>
            <person name="Chowdhury A."/>
            <person name="Snigdha A.R."/>
            <person name="Mortoza M.S."/>
            <person name="Matin S.A."/>
            <person name="Hoque S.M.E."/>
            <person name="Islam M.K."/>
            <person name="Roy D.K."/>
            <person name="Haider R."/>
            <person name="Moosa M.M."/>
            <person name="Elias S.M."/>
            <person name="Hasan A.M."/>
            <person name="Jahan S."/>
            <person name="Shafiuddin M."/>
            <person name="Mahmood N."/>
            <person name="Shommy N.S."/>
        </authorList>
    </citation>
    <scope>NUCLEOTIDE SEQUENCE [LARGE SCALE GENOMIC DNA]</scope>
    <source>
        <strain evidence="3">cv. O-4</strain>
    </source>
</reference>
<dbReference type="InterPro" id="IPR025476">
    <property type="entry name" value="Helitron_helicase-like"/>
</dbReference>
<organism evidence="2 3">
    <name type="scientific">Corchorus olitorius</name>
    <dbReference type="NCBI Taxonomy" id="93759"/>
    <lineage>
        <taxon>Eukaryota</taxon>
        <taxon>Viridiplantae</taxon>
        <taxon>Streptophyta</taxon>
        <taxon>Embryophyta</taxon>
        <taxon>Tracheophyta</taxon>
        <taxon>Spermatophyta</taxon>
        <taxon>Magnoliopsida</taxon>
        <taxon>eudicotyledons</taxon>
        <taxon>Gunneridae</taxon>
        <taxon>Pentapetalae</taxon>
        <taxon>rosids</taxon>
        <taxon>malvids</taxon>
        <taxon>Malvales</taxon>
        <taxon>Malvaceae</taxon>
        <taxon>Grewioideae</taxon>
        <taxon>Apeibeae</taxon>
        <taxon>Corchorus</taxon>
    </lineage>
</organism>
<dbReference type="STRING" id="93759.A0A1R3H8T9"/>
<accession>A0A1R3H8T9</accession>
<keyword evidence="3" id="KW-1185">Reference proteome</keyword>
<proteinExistence type="predicted"/>
<dbReference type="Pfam" id="PF14214">
    <property type="entry name" value="Helitron_like_N"/>
    <property type="match status" value="1"/>
</dbReference>
<comment type="caution">
    <text evidence="2">The sequence shown here is derived from an EMBL/GenBank/DDBJ whole genome shotgun (WGS) entry which is preliminary data.</text>
</comment>
<dbReference type="GO" id="GO:0004386">
    <property type="term" value="F:helicase activity"/>
    <property type="evidence" value="ECO:0007669"/>
    <property type="project" value="UniProtKB-KW"/>
</dbReference>
<keyword evidence="2" id="KW-0378">Hydrolase</keyword>
<dbReference type="EMBL" id="AWUE01020724">
    <property type="protein sequence ID" value="OMO66755.1"/>
    <property type="molecule type" value="Genomic_DNA"/>
</dbReference>
<protein>
    <submittedName>
        <fullName evidence="2">DNA helicase PIF1, ATP-dependent</fullName>
    </submittedName>
</protein>
<dbReference type="PANTHER" id="PTHR45786:SF80">
    <property type="entry name" value="HELITRON HELICASE-LIKE DOMAIN-CONTAINING PROTEIN"/>
    <property type="match status" value="1"/>
</dbReference>
<sequence>MNGKTILHPAPAPIEMLDLFSGQTVEGRHFRQHIRSYNHNFAFTSMGVHLDQSLPGGNRGVFVFRAQGNIYHKIGGLLPNSNERPRFLQMYVYDTEHETEYRMLENETLDRNLVEKIKNILDKYNPFVKMFRSLSRREDLHSCRLIIKDQPSNQPQYNSPTASQVAAIIDGGQDLAHLNGRQIMVETIAGRLLNVNDTVGYYDPLQYPLLFPCGTYGWDINRHDEFGNKLQCRQFYSYMLQIRPENPSLLLLAGRLLQQYVVDNFVKIEASRLRWLINHQEEIRADCYQGLTDSFIAGENSTSNVGRRTILPSSFVGSPHDMHQRYQDAMALVQKLGLKFNKNFYQVNHLKIVQTCLPEYSIQSLKNLRIDPVARQYLYREFPEHYRWIPSQRKWQRRKSSQKVIGRAAERRGLLENDDSIRQCLLEATTFRMPSALRRLFVILLVYCQASGERRLWEEFYPYMVGDGKKPVINNDMIQVPPLMSVPWEGDQSVDRLIESVFPNLNSHSHDRDYMVQRAILTLRNDEVDRLNEKIIKKNANVAKFEYDVTAEGRNYRRNQKLMPWFHKTSPYERCKNHIKKKFTFGRQKINS</sequence>
<keyword evidence="2" id="KW-0347">Helicase</keyword>
<dbReference type="AlphaFoldDB" id="A0A1R3H8T9"/>